<evidence type="ECO:0000313" key="9">
    <source>
        <dbReference type="EMBL" id="GGM79707.1"/>
    </source>
</evidence>
<accession>A0ABQ2HF80</accession>
<keyword evidence="5 7" id="KW-1133">Transmembrane helix</keyword>
<keyword evidence="2" id="KW-1003">Cell membrane</keyword>
<evidence type="ECO:0000256" key="7">
    <source>
        <dbReference type="SAM" id="Phobius"/>
    </source>
</evidence>
<reference evidence="10" key="1">
    <citation type="journal article" date="2019" name="Int. J. Syst. Evol. Microbiol.">
        <title>The Global Catalogue of Microorganisms (GCM) 10K type strain sequencing project: providing services to taxonomists for standard genome sequencing and annotation.</title>
        <authorList>
            <consortium name="The Broad Institute Genomics Platform"/>
            <consortium name="The Broad Institute Genome Sequencing Center for Infectious Disease"/>
            <person name="Wu L."/>
            <person name="Ma J."/>
        </authorList>
    </citation>
    <scope>NUCLEOTIDE SEQUENCE [LARGE SCALE GENOMIC DNA]</scope>
    <source>
        <strain evidence="10">JCM 1365</strain>
    </source>
</reference>
<keyword evidence="3 7" id="KW-0812">Transmembrane</keyword>
<proteinExistence type="predicted"/>
<feature type="transmembrane region" description="Helical" evidence="7">
    <location>
        <begin position="155"/>
        <end position="173"/>
    </location>
</feature>
<evidence type="ECO:0000256" key="2">
    <source>
        <dbReference type="ARBA" id="ARBA00022475"/>
    </source>
</evidence>
<feature type="transmembrane region" description="Helical" evidence="7">
    <location>
        <begin position="32"/>
        <end position="49"/>
    </location>
</feature>
<keyword evidence="4" id="KW-0378">Hydrolase</keyword>
<organism evidence="9 10">
    <name type="scientific">Terrabacter tumescens</name>
    <dbReference type="NCBI Taxonomy" id="60443"/>
    <lineage>
        <taxon>Bacteria</taxon>
        <taxon>Bacillati</taxon>
        <taxon>Actinomycetota</taxon>
        <taxon>Actinomycetes</taxon>
        <taxon>Micrococcales</taxon>
        <taxon>Intrasporangiaceae</taxon>
        <taxon>Terrabacter</taxon>
    </lineage>
</organism>
<evidence type="ECO:0000259" key="8">
    <source>
        <dbReference type="SMART" id="SM00014"/>
    </source>
</evidence>
<dbReference type="SUPFAM" id="SSF48317">
    <property type="entry name" value="Acid phosphatase/Vanadium-dependent haloperoxidase"/>
    <property type="match status" value="1"/>
</dbReference>
<dbReference type="EMBL" id="BMNZ01000001">
    <property type="protein sequence ID" value="GGM79707.1"/>
    <property type="molecule type" value="Genomic_DNA"/>
</dbReference>
<dbReference type="Gene3D" id="1.20.144.10">
    <property type="entry name" value="Phosphatidic acid phosphatase type 2/haloperoxidase"/>
    <property type="match status" value="1"/>
</dbReference>
<gene>
    <name evidence="9" type="ORF">GCM10009721_00190</name>
</gene>
<dbReference type="Proteomes" id="UP000623461">
    <property type="component" value="Unassembled WGS sequence"/>
</dbReference>
<dbReference type="PANTHER" id="PTHR14969">
    <property type="entry name" value="SPHINGOSINE-1-PHOSPHATE PHOSPHOHYDROLASE"/>
    <property type="match status" value="1"/>
</dbReference>
<dbReference type="PANTHER" id="PTHR14969:SF62">
    <property type="entry name" value="DECAPRENYLPHOSPHORYL-5-PHOSPHORIBOSE PHOSPHATASE RV3807C-RELATED"/>
    <property type="match status" value="1"/>
</dbReference>
<evidence type="ECO:0000256" key="4">
    <source>
        <dbReference type="ARBA" id="ARBA00022801"/>
    </source>
</evidence>
<evidence type="ECO:0000256" key="6">
    <source>
        <dbReference type="ARBA" id="ARBA00023136"/>
    </source>
</evidence>
<dbReference type="InterPro" id="IPR036938">
    <property type="entry name" value="PAP2/HPO_sf"/>
</dbReference>
<feature type="transmembrane region" description="Helical" evidence="7">
    <location>
        <begin position="61"/>
        <end position="85"/>
    </location>
</feature>
<evidence type="ECO:0000313" key="10">
    <source>
        <dbReference type="Proteomes" id="UP000623461"/>
    </source>
</evidence>
<name>A0ABQ2HF80_9MICO</name>
<dbReference type="InterPro" id="IPR000326">
    <property type="entry name" value="PAP2/HPO"/>
</dbReference>
<sequence length="201" mass="21048">MSNLLDLSTALFLRVNDFARTSTWLHAPATAYAKYGLVVFAALMLVAAWRRRSASDRVLAAAVWAGLGTLLAVAVNQPVAALVAEARPYAAHPSVLVLVDRTTDWSFPSDHSVMAGAAAVGLLLVSKRLGTLAAVAALLMAATRVYVGAHYPHDVVAGLLLGGAVAGLGWVLLSKLLTWAVHALRALPVIDRVLAPAAREA</sequence>
<protein>
    <recommendedName>
        <fullName evidence="8">Phosphatidic acid phosphatase type 2/haloperoxidase domain-containing protein</fullName>
    </recommendedName>
</protein>
<dbReference type="Pfam" id="PF01569">
    <property type="entry name" value="PAP2"/>
    <property type="match status" value="1"/>
</dbReference>
<dbReference type="RefSeq" id="WP_052358220.1">
    <property type="nucleotide sequence ID" value="NZ_BMNZ01000001.1"/>
</dbReference>
<feature type="domain" description="Phosphatidic acid phosphatase type 2/haloperoxidase" evidence="8">
    <location>
        <begin position="58"/>
        <end position="170"/>
    </location>
</feature>
<comment type="subcellular location">
    <subcellularLocation>
        <location evidence="1">Cell membrane</location>
        <topology evidence="1">Multi-pass membrane protein</topology>
    </subcellularLocation>
</comment>
<feature type="transmembrane region" description="Helical" evidence="7">
    <location>
        <begin position="132"/>
        <end position="149"/>
    </location>
</feature>
<comment type="caution">
    <text evidence="9">The sequence shown here is derived from an EMBL/GenBank/DDBJ whole genome shotgun (WGS) entry which is preliminary data.</text>
</comment>
<evidence type="ECO:0000256" key="5">
    <source>
        <dbReference type="ARBA" id="ARBA00022989"/>
    </source>
</evidence>
<evidence type="ECO:0000256" key="1">
    <source>
        <dbReference type="ARBA" id="ARBA00004651"/>
    </source>
</evidence>
<dbReference type="SMART" id="SM00014">
    <property type="entry name" value="acidPPc"/>
    <property type="match status" value="1"/>
</dbReference>
<keyword evidence="6 7" id="KW-0472">Membrane</keyword>
<keyword evidence="10" id="KW-1185">Reference proteome</keyword>
<evidence type="ECO:0000256" key="3">
    <source>
        <dbReference type="ARBA" id="ARBA00022692"/>
    </source>
</evidence>